<dbReference type="KEGG" id="tsh:Tsac_1107"/>
<organism evidence="1 2">
    <name type="scientific">Thermoanaerobacterium saccharolyticum (strain DSM 8691 / JW/SL-YS485)</name>
    <dbReference type="NCBI Taxonomy" id="1094508"/>
    <lineage>
        <taxon>Bacteria</taxon>
        <taxon>Bacillati</taxon>
        <taxon>Bacillota</taxon>
        <taxon>Clostridia</taxon>
        <taxon>Thermoanaerobacterales</taxon>
        <taxon>Thermoanaerobacteraceae</taxon>
        <taxon>Thermoanaerobacterium</taxon>
    </lineage>
</organism>
<sequence>MRYIGAISDTDILINLARVDRLDVLEYLFKEIIIPQYVYDVEIKKKAEKYYSIINHAINKDGSIFRVLDRKKDKSINILAKDIIEDMRKVIGPGESECAGYAHALRIPIIISDNYTEFKWMGEFITLTHRNILALCVYFGNIEQSEAEDIFNRINSQLSYPTQDTFDDQYRKAMRRFSKNGWEAYLGITSVW</sequence>
<dbReference type="EMBL" id="CP003184">
    <property type="protein sequence ID" value="AFK86120.1"/>
    <property type="molecule type" value="Genomic_DNA"/>
</dbReference>
<dbReference type="eggNOG" id="COG2405">
    <property type="taxonomic scope" value="Bacteria"/>
</dbReference>
<evidence type="ECO:0000313" key="2">
    <source>
        <dbReference type="Proteomes" id="UP000006178"/>
    </source>
</evidence>
<dbReference type="AlphaFoldDB" id="I3VUC5"/>
<dbReference type="STRING" id="1094508.Tsac_1107"/>
<evidence type="ECO:0008006" key="3">
    <source>
        <dbReference type="Google" id="ProtNLM"/>
    </source>
</evidence>
<dbReference type="RefSeq" id="WP_014758004.1">
    <property type="nucleotide sequence ID" value="NC_017992.1"/>
</dbReference>
<keyword evidence="2" id="KW-1185">Reference proteome</keyword>
<reference evidence="1 2" key="1">
    <citation type="journal article" date="2014" name="Appl. Environ. Microbiol.">
        <title>Profile of Secreted Hydrolases, Associated Proteins, and SlpA in Thermoanaerobacterium saccharolyticum during the Degradation of Hemicellulose.</title>
        <authorList>
            <person name="Currie D.H."/>
            <person name="Guss A.M."/>
            <person name="Herring C.D."/>
            <person name="Giannone R.J."/>
            <person name="Johnson C.M."/>
            <person name="Lankford P.K."/>
            <person name="Brown S.D."/>
            <person name="Hettich R.L."/>
            <person name="Lynd L.R."/>
        </authorList>
    </citation>
    <scope>NUCLEOTIDE SEQUENCE [LARGE SCALE GENOMIC DNA]</scope>
    <source>
        <strain evidence="2">DSM 8691 / JW/SL-YS485</strain>
    </source>
</reference>
<protein>
    <recommendedName>
        <fullName evidence="3">PIN domain-containing protein</fullName>
    </recommendedName>
</protein>
<evidence type="ECO:0000313" key="1">
    <source>
        <dbReference type="EMBL" id="AFK86120.1"/>
    </source>
</evidence>
<proteinExistence type="predicted"/>
<dbReference type="InterPro" id="IPR021799">
    <property type="entry name" value="PIN-like_prokaryotic"/>
</dbReference>
<dbReference type="Proteomes" id="UP000006178">
    <property type="component" value="Chromosome"/>
</dbReference>
<dbReference type="PATRIC" id="fig|1094508.3.peg.1119"/>
<dbReference type="Pfam" id="PF11848">
    <property type="entry name" value="DUF3368"/>
    <property type="match status" value="1"/>
</dbReference>
<dbReference type="BioCyc" id="TSAC1094508:GLMA-1129-MONOMER"/>
<name>I3VUC5_THESW</name>
<gene>
    <name evidence="1" type="ordered locus">Tsac_1107</name>
</gene>
<accession>I3VUC5</accession>